<proteinExistence type="predicted"/>
<accession>A0A9D5D799</accession>
<dbReference type="OrthoDB" id="696337at2759"/>
<dbReference type="InterPro" id="IPR008480">
    <property type="entry name" value="DUF761_pln"/>
</dbReference>
<dbReference type="AlphaFoldDB" id="A0A9D5D799"/>
<organism evidence="1 2">
    <name type="scientific">Dioscorea zingiberensis</name>
    <dbReference type="NCBI Taxonomy" id="325984"/>
    <lineage>
        <taxon>Eukaryota</taxon>
        <taxon>Viridiplantae</taxon>
        <taxon>Streptophyta</taxon>
        <taxon>Embryophyta</taxon>
        <taxon>Tracheophyta</taxon>
        <taxon>Spermatophyta</taxon>
        <taxon>Magnoliopsida</taxon>
        <taxon>Liliopsida</taxon>
        <taxon>Dioscoreales</taxon>
        <taxon>Dioscoreaceae</taxon>
        <taxon>Dioscorea</taxon>
    </lineage>
</organism>
<comment type="caution">
    <text evidence="1">The sequence shown here is derived from an EMBL/GenBank/DDBJ whole genome shotgun (WGS) entry which is preliminary data.</text>
</comment>
<dbReference type="EMBL" id="JAGGNH010000001">
    <property type="protein sequence ID" value="KAJ0986411.1"/>
    <property type="molecule type" value="Genomic_DNA"/>
</dbReference>
<dbReference type="PANTHER" id="PTHR33265">
    <property type="entry name" value="AVR9/CF-9 RAPIDLY ELICITED PROTEIN-RELATED"/>
    <property type="match status" value="1"/>
</dbReference>
<dbReference type="PANTHER" id="PTHR33265:SF26">
    <property type="entry name" value="OS06G0554600 PROTEIN"/>
    <property type="match status" value="1"/>
</dbReference>
<reference evidence="1" key="1">
    <citation type="submission" date="2021-03" db="EMBL/GenBank/DDBJ databases">
        <authorList>
            <person name="Li Z."/>
            <person name="Yang C."/>
        </authorList>
    </citation>
    <scope>NUCLEOTIDE SEQUENCE</scope>
    <source>
        <strain evidence="1">Dzin_1.0</strain>
        <tissue evidence="1">Leaf</tissue>
    </source>
</reference>
<gene>
    <name evidence="1" type="ORF">J5N97_004767</name>
</gene>
<dbReference type="Pfam" id="PF05553">
    <property type="entry name" value="DUF761"/>
    <property type="match status" value="1"/>
</dbReference>
<dbReference type="Proteomes" id="UP001085076">
    <property type="component" value="Miscellaneous, Linkage group lg01"/>
</dbReference>
<evidence type="ECO:0000313" key="2">
    <source>
        <dbReference type="Proteomes" id="UP001085076"/>
    </source>
</evidence>
<reference evidence="1" key="2">
    <citation type="journal article" date="2022" name="Hortic Res">
        <title>The genome of Dioscorea zingiberensis sheds light on the biosynthesis, origin and evolution of the medicinally important diosgenin saponins.</title>
        <authorList>
            <person name="Li Y."/>
            <person name="Tan C."/>
            <person name="Li Z."/>
            <person name="Guo J."/>
            <person name="Li S."/>
            <person name="Chen X."/>
            <person name="Wang C."/>
            <person name="Dai X."/>
            <person name="Yang H."/>
            <person name="Song W."/>
            <person name="Hou L."/>
            <person name="Xu J."/>
            <person name="Tong Z."/>
            <person name="Xu A."/>
            <person name="Yuan X."/>
            <person name="Wang W."/>
            <person name="Yang Q."/>
            <person name="Chen L."/>
            <person name="Sun Z."/>
            <person name="Wang K."/>
            <person name="Pan B."/>
            <person name="Chen J."/>
            <person name="Bao Y."/>
            <person name="Liu F."/>
            <person name="Qi X."/>
            <person name="Gang D.R."/>
            <person name="Wen J."/>
            <person name="Li J."/>
        </authorList>
    </citation>
    <scope>NUCLEOTIDE SEQUENCE</scope>
    <source>
        <strain evidence="1">Dzin_1.0</strain>
    </source>
</reference>
<protein>
    <submittedName>
        <fullName evidence="1">Uncharacterized protein</fullName>
    </submittedName>
</protein>
<keyword evidence="2" id="KW-1185">Reference proteome</keyword>
<evidence type="ECO:0000313" key="1">
    <source>
        <dbReference type="EMBL" id="KAJ0986411.1"/>
    </source>
</evidence>
<name>A0A9D5D799_9LILI</name>
<sequence length="184" mass="21414">MDSTKSSPVIGRRLWHITRAVYYMMDLHLLLKRSKMAGKAISKVLTFQFKDRYFCALSCRYSEPNISFYNPKGIEFSCSNTPKKKNRSRRRHHHHENLHKYDVKAIAKAFEVLSKDMPESTLGTSVSPAVVRQLRVSDSPFMGKDEVEVDARVDKQAEEFILRFYEQLRLQQFIAVTPESLHVC</sequence>